<dbReference type="STRING" id="1379903.ATO8_20184"/>
<comment type="caution">
    <text evidence="2">The sequence shown here is derived from an EMBL/GenBank/DDBJ whole genome shotgun (WGS) entry which is preliminary data.</text>
</comment>
<evidence type="ECO:0000256" key="1">
    <source>
        <dbReference type="SAM" id="MobiDB-lite"/>
    </source>
</evidence>
<accession>W4HFP0</accession>
<proteinExistence type="predicted"/>
<organism evidence="2 3">
    <name type="scientific">Roseivivax marinus</name>
    <dbReference type="NCBI Taxonomy" id="1379903"/>
    <lineage>
        <taxon>Bacteria</taxon>
        <taxon>Pseudomonadati</taxon>
        <taxon>Pseudomonadota</taxon>
        <taxon>Alphaproteobacteria</taxon>
        <taxon>Rhodobacterales</taxon>
        <taxon>Roseobacteraceae</taxon>
        <taxon>Roseivivax</taxon>
    </lineage>
</organism>
<feature type="region of interest" description="Disordered" evidence="1">
    <location>
        <begin position="97"/>
        <end position="134"/>
    </location>
</feature>
<feature type="compositionally biased region" description="Basic and acidic residues" evidence="1">
    <location>
        <begin position="125"/>
        <end position="134"/>
    </location>
</feature>
<sequence length="134" mass="14780">MKEDQYSPAIIKDGAREMIPALRRFRQDSLTGELPADVAGAHQCVRILAAYLRVLVVQCRNGGWIGDVLFQTVPDRYPDVVGMPDAAFFAGKSARCPHGRTTSANCSPLRRPPSLSEVNPPTWRDALKTSQDKD</sequence>
<protein>
    <submittedName>
        <fullName evidence="2">Uncharacterized protein</fullName>
    </submittedName>
</protein>
<reference evidence="2 3" key="1">
    <citation type="journal article" date="2014" name="Antonie Van Leeuwenhoek">
        <title>Roseivivax atlanticus sp. nov., isolated from surface seawater of the Atlantic Ocean.</title>
        <authorList>
            <person name="Li G."/>
            <person name="Lai Q."/>
            <person name="Liu X."/>
            <person name="Sun F."/>
            <person name="Shao Z."/>
        </authorList>
    </citation>
    <scope>NUCLEOTIDE SEQUENCE [LARGE SCALE GENOMIC DNA]</scope>
    <source>
        <strain evidence="2 3">22II-s10s</strain>
    </source>
</reference>
<gene>
    <name evidence="2" type="ORF">ATO8_20184</name>
</gene>
<evidence type="ECO:0000313" key="3">
    <source>
        <dbReference type="Proteomes" id="UP000019063"/>
    </source>
</evidence>
<evidence type="ECO:0000313" key="2">
    <source>
        <dbReference type="EMBL" id="ETW10810.1"/>
    </source>
</evidence>
<name>W4HFP0_9RHOB</name>
<dbReference type="EMBL" id="AQQW01000023">
    <property type="protein sequence ID" value="ETW10810.1"/>
    <property type="molecule type" value="Genomic_DNA"/>
</dbReference>
<dbReference type="Proteomes" id="UP000019063">
    <property type="component" value="Unassembled WGS sequence"/>
</dbReference>
<dbReference type="RefSeq" id="WP_043847232.1">
    <property type="nucleotide sequence ID" value="NZ_AQQW01000023.1"/>
</dbReference>
<keyword evidence="3" id="KW-1185">Reference proteome</keyword>
<dbReference type="AlphaFoldDB" id="W4HFP0"/>